<dbReference type="EMBL" id="MHWZ01000038">
    <property type="protein sequence ID" value="OHB16612.1"/>
    <property type="molecule type" value="Genomic_DNA"/>
</dbReference>
<feature type="transmembrane region" description="Helical" evidence="1">
    <location>
        <begin position="39"/>
        <end position="66"/>
    </location>
</feature>
<proteinExistence type="predicted"/>
<keyword evidence="1" id="KW-0812">Transmembrane</keyword>
<evidence type="ECO:0000313" key="3">
    <source>
        <dbReference type="Proteomes" id="UP000176868"/>
    </source>
</evidence>
<dbReference type="AlphaFoldDB" id="A0A1G2V4Q1"/>
<evidence type="ECO:0000313" key="2">
    <source>
        <dbReference type="EMBL" id="OHB16612.1"/>
    </source>
</evidence>
<protein>
    <submittedName>
        <fullName evidence="2">Uncharacterized protein</fullName>
    </submittedName>
</protein>
<dbReference type="Proteomes" id="UP000176868">
    <property type="component" value="Unassembled WGS sequence"/>
</dbReference>
<keyword evidence="1" id="KW-1133">Transmembrane helix</keyword>
<sequence length="175" mass="20365">MATQDQPSWKRRIGLWGVGYTANFLMVKAFDLVLYPAVIWYFGLLYGAGIMWGFSLTVCYLTLLFYDWSQTDWLGIETLKEVREKWEGKSIFSRLMNWILNKGDLAVFLFVSLKWDPFICVVYLRHGAHQYNGMASRDWQIFIASVVVSNAWWTFVVFTGLTAVQWIIYAVKSAL</sequence>
<gene>
    <name evidence="2" type="ORF">A2544_02080</name>
</gene>
<feature type="transmembrane region" description="Helical" evidence="1">
    <location>
        <begin position="12"/>
        <end position="33"/>
    </location>
</feature>
<reference evidence="2 3" key="1">
    <citation type="journal article" date="2016" name="Nat. Commun.">
        <title>Thousands of microbial genomes shed light on interconnected biogeochemical processes in an aquifer system.</title>
        <authorList>
            <person name="Anantharaman K."/>
            <person name="Brown C.T."/>
            <person name="Hug L.A."/>
            <person name="Sharon I."/>
            <person name="Castelle C.J."/>
            <person name="Probst A.J."/>
            <person name="Thomas B.C."/>
            <person name="Singh A."/>
            <person name="Wilkins M.J."/>
            <person name="Karaoz U."/>
            <person name="Brodie E.L."/>
            <person name="Williams K.H."/>
            <person name="Hubbard S.S."/>
            <person name="Banfield J.F."/>
        </authorList>
    </citation>
    <scope>NUCLEOTIDE SEQUENCE [LARGE SCALE GENOMIC DNA]</scope>
</reference>
<keyword evidence="1" id="KW-0472">Membrane</keyword>
<comment type="caution">
    <text evidence="2">The sequence shown here is derived from an EMBL/GenBank/DDBJ whole genome shotgun (WGS) entry which is preliminary data.</text>
</comment>
<feature type="transmembrane region" description="Helical" evidence="1">
    <location>
        <begin position="151"/>
        <end position="171"/>
    </location>
</feature>
<accession>A0A1G2V4Q1</accession>
<evidence type="ECO:0000256" key="1">
    <source>
        <dbReference type="SAM" id="Phobius"/>
    </source>
</evidence>
<organism evidence="2 3">
    <name type="scientific">Candidatus Zambryskibacteria bacterium RIFOXYD2_FULL_43_10</name>
    <dbReference type="NCBI Taxonomy" id="1802782"/>
    <lineage>
        <taxon>Bacteria</taxon>
        <taxon>Candidatus Zambryskiibacteriota</taxon>
    </lineage>
</organism>
<name>A0A1G2V4Q1_9BACT</name>